<dbReference type="PANTHER" id="PTHR12858">
    <property type="entry name" value="RIBOSOME BIOGENESIS PROTEIN"/>
    <property type="match status" value="1"/>
</dbReference>
<dbReference type="EMBL" id="QNGE01002844">
    <property type="protein sequence ID" value="KAA3674889.1"/>
    <property type="molecule type" value="Genomic_DNA"/>
</dbReference>
<reference evidence="5 6" key="1">
    <citation type="journal article" date="2019" name="Gigascience">
        <title>Whole-genome sequence of the oriental lung fluke Paragonimus westermani.</title>
        <authorList>
            <person name="Oey H."/>
            <person name="Zakrzewski M."/>
            <person name="Narain K."/>
            <person name="Devi K.R."/>
            <person name="Agatsuma T."/>
            <person name="Nawaratna S."/>
            <person name="Gobert G.N."/>
            <person name="Jones M.K."/>
            <person name="Ragan M.A."/>
            <person name="McManus D.P."/>
            <person name="Krause L."/>
        </authorList>
    </citation>
    <scope>NUCLEOTIDE SEQUENCE [LARGE SCALE GENOMIC DNA]</scope>
    <source>
        <strain evidence="5 6">IND2009</strain>
    </source>
</reference>
<dbReference type="GO" id="GO:0034511">
    <property type="term" value="F:U3 snoRNA binding"/>
    <property type="evidence" value="ECO:0007669"/>
    <property type="project" value="TreeGrafter"/>
</dbReference>
<evidence type="ECO:0000313" key="5">
    <source>
        <dbReference type="EMBL" id="KAA3674889.1"/>
    </source>
</evidence>
<protein>
    <recommendedName>
        <fullName evidence="2">Pre-rRNA-processing protein TSR1 homolog</fullName>
    </recommendedName>
</protein>
<dbReference type="Pfam" id="PF22298">
    <property type="entry name" value="Tsr1_G-like"/>
    <property type="match status" value="1"/>
</dbReference>
<sequence length="812" mass="90589">MANDLFGCIDLIHMSDWVILLIPSDFTSLDTQTEAFLTALYAQGLGDISFAVMSSGSNLKEIKTTLQSRFPVPEDTVYALNTPAHALNLLRHICCTPKLGANKHKHSPASASHSAARFRARLLADSISMANHPTEISCEAEQSTDAATDDSKSTETYLHIQGRLHGAPLYFLEPLEQNIPESKGPFVHLTGWGDFPLAWASWTDKSATTHRWSSSDPARSSGELSDLRIQPSKIERIDMEEDEEDSYDSDSSRSMDSIQASLDEEDVTNDCHPDQLENLPTQTDNQTMDVEGDMDNDQHSSLDTASLSTFAAKTRASSRASAFSPSQLAKFRAARMEEMFPDEVETPNNVPARERFAKYRSLPRFQGSVWPVERDVLPTHYENIACFKNYHRNRRSIIRYLQLRLAKTETEQLPRSDCIPSGVEVRLALGPLDRELACMIIECHTPPTTACDETDIDSTAMVPPLVLWSLLPHENRVSVCHFTVRRLTSAMRAASDLVAIANAANKAAETSASMFLDAAPLELGEEAGTRMEKEDQMIRDMLLEHVNRKSSVHQSQLDPGNTVLIPPEAEPIRSKELMLFQAGIRRFVAAPVYSTQTTSAHEKAKFESFFSASQSTVVATVYAPVMYGPVNVSQFRVRIDEDDCGNLSAPYVGELVATGTLHSVDPSRLVIKRIVLSGHPYKIHKRNVVVRFMFFNPTDVEYFKAVPLHTKSGAVGNIKEPVGTHGYMKCVFDRPLQASDVVLLPLYKRVFPKWIYHPVIAKVFRSKLHTRPTHTWQKAPITLQLNKKKSSTSSDFEPDEVTMSAKQMAMFA</sequence>
<gene>
    <name evidence="5" type="ORF">DEA37_0014012</name>
</gene>
<feature type="compositionally biased region" description="Polar residues" evidence="3">
    <location>
        <begin position="209"/>
        <end position="218"/>
    </location>
</feature>
<organism evidence="5 6">
    <name type="scientific">Paragonimus westermani</name>
    <dbReference type="NCBI Taxonomy" id="34504"/>
    <lineage>
        <taxon>Eukaryota</taxon>
        <taxon>Metazoa</taxon>
        <taxon>Spiralia</taxon>
        <taxon>Lophotrochozoa</taxon>
        <taxon>Platyhelminthes</taxon>
        <taxon>Trematoda</taxon>
        <taxon>Digenea</taxon>
        <taxon>Plagiorchiida</taxon>
        <taxon>Troglotremata</taxon>
        <taxon>Troglotrematidae</taxon>
        <taxon>Paragonimus</taxon>
    </lineage>
</organism>
<dbReference type="Pfam" id="PF04950">
    <property type="entry name" value="RIBIOP_C"/>
    <property type="match status" value="2"/>
</dbReference>
<feature type="region of interest" description="Disordered" evidence="3">
    <location>
        <begin position="209"/>
        <end position="287"/>
    </location>
</feature>
<evidence type="ECO:0000256" key="2">
    <source>
        <dbReference type="ARBA" id="ARBA00040070"/>
    </source>
</evidence>
<dbReference type="GO" id="GO:0000479">
    <property type="term" value="P:endonucleolytic cleavage of tricistronic rRNA transcript (SSU-rRNA, 5.8S rRNA, LSU-rRNA)"/>
    <property type="evidence" value="ECO:0007669"/>
    <property type="project" value="TreeGrafter"/>
</dbReference>
<dbReference type="GO" id="GO:0003924">
    <property type="term" value="F:GTPase activity"/>
    <property type="evidence" value="ECO:0007669"/>
    <property type="project" value="TreeGrafter"/>
</dbReference>
<name>A0A5J4NHU0_9TREM</name>
<dbReference type="AlphaFoldDB" id="A0A5J4NHU0"/>
<dbReference type="GO" id="GO:0000462">
    <property type="term" value="P:maturation of SSU-rRNA from tricistronic rRNA transcript (SSU-rRNA, 5.8S rRNA, LSU-rRNA)"/>
    <property type="evidence" value="ECO:0007669"/>
    <property type="project" value="TreeGrafter"/>
</dbReference>
<feature type="compositionally biased region" description="Acidic residues" evidence="3">
    <location>
        <begin position="238"/>
        <end position="248"/>
    </location>
</feature>
<keyword evidence="6" id="KW-1185">Reference proteome</keyword>
<dbReference type="InterPro" id="IPR039761">
    <property type="entry name" value="Bms1/Tsr1"/>
</dbReference>
<evidence type="ECO:0000313" key="6">
    <source>
        <dbReference type="Proteomes" id="UP000324629"/>
    </source>
</evidence>
<dbReference type="PANTHER" id="PTHR12858:SF1">
    <property type="entry name" value="PRE-RRNA-PROCESSING PROTEIN TSR1 HOMOLOG"/>
    <property type="match status" value="1"/>
</dbReference>
<feature type="domain" description="Ribosome biogenesis protein BMS1/TSR1 C-terminal" evidence="4">
    <location>
        <begin position="343"/>
        <end position="750"/>
    </location>
</feature>
<dbReference type="GO" id="GO:0005525">
    <property type="term" value="F:GTP binding"/>
    <property type="evidence" value="ECO:0007669"/>
    <property type="project" value="TreeGrafter"/>
</dbReference>
<proteinExistence type="predicted"/>
<comment type="function">
    <text evidence="1">Required during maturation of the 40S ribosomal subunit in the nucleolus.</text>
</comment>
<evidence type="ECO:0000259" key="4">
    <source>
        <dbReference type="SMART" id="SM01362"/>
    </source>
</evidence>
<dbReference type="InterPro" id="IPR007034">
    <property type="entry name" value="BMS1_TSR1_C"/>
</dbReference>
<feature type="compositionally biased region" description="Polar residues" evidence="3">
    <location>
        <begin position="278"/>
        <end position="287"/>
    </location>
</feature>
<comment type="caution">
    <text evidence="5">The sequence shown here is derived from an EMBL/GenBank/DDBJ whole genome shotgun (WGS) entry which is preliminary data.</text>
</comment>
<evidence type="ECO:0000256" key="1">
    <source>
        <dbReference type="ARBA" id="ARBA00037087"/>
    </source>
</evidence>
<accession>A0A5J4NHU0</accession>
<dbReference type="SMART" id="SM01362">
    <property type="entry name" value="DUF663"/>
    <property type="match status" value="1"/>
</dbReference>
<dbReference type="GO" id="GO:0030688">
    <property type="term" value="C:preribosome, small subunit precursor"/>
    <property type="evidence" value="ECO:0007669"/>
    <property type="project" value="TreeGrafter"/>
</dbReference>
<evidence type="ECO:0000256" key="3">
    <source>
        <dbReference type="SAM" id="MobiDB-lite"/>
    </source>
</evidence>
<dbReference type="Proteomes" id="UP000324629">
    <property type="component" value="Unassembled WGS sequence"/>
</dbReference>